<protein>
    <submittedName>
        <fullName evidence="2">Uncharacterized protein</fullName>
    </submittedName>
</protein>
<sequence length="106" mass="12099">MAGKAKEVEENSYSVDQATSETKMSMESRPEESSKPIREVLEDMKKQGKKVAFADTGRDAEKNVEVETKKMMQIDEAQRQKEDHIIQQQPLTGKEIIKAEVNTQDR</sequence>
<organism evidence="2 3">
    <name type="scientific">Stylosanthes scabra</name>
    <dbReference type="NCBI Taxonomy" id="79078"/>
    <lineage>
        <taxon>Eukaryota</taxon>
        <taxon>Viridiplantae</taxon>
        <taxon>Streptophyta</taxon>
        <taxon>Embryophyta</taxon>
        <taxon>Tracheophyta</taxon>
        <taxon>Spermatophyta</taxon>
        <taxon>Magnoliopsida</taxon>
        <taxon>eudicotyledons</taxon>
        <taxon>Gunneridae</taxon>
        <taxon>Pentapetalae</taxon>
        <taxon>rosids</taxon>
        <taxon>fabids</taxon>
        <taxon>Fabales</taxon>
        <taxon>Fabaceae</taxon>
        <taxon>Papilionoideae</taxon>
        <taxon>50 kb inversion clade</taxon>
        <taxon>dalbergioids sensu lato</taxon>
        <taxon>Dalbergieae</taxon>
        <taxon>Pterocarpus clade</taxon>
        <taxon>Stylosanthes</taxon>
    </lineage>
</organism>
<feature type="compositionally biased region" description="Basic and acidic residues" evidence="1">
    <location>
        <begin position="24"/>
        <end position="37"/>
    </location>
</feature>
<dbReference type="Proteomes" id="UP001341840">
    <property type="component" value="Unassembled WGS sequence"/>
</dbReference>
<evidence type="ECO:0000313" key="2">
    <source>
        <dbReference type="EMBL" id="MED6210622.1"/>
    </source>
</evidence>
<proteinExistence type="predicted"/>
<dbReference type="EMBL" id="JASCZI010242319">
    <property type="protein sequence ID" value="MED6210622.1"/>
    <property type="molecule type" value="Genomic_DNA"/>
</dbReference>
<evidence type="ECO:0000256" key="1">
    <source>
        <dbReference type="SAM" id="MobiDB-lite"/>
    </source>
</evidence>
<gene>
    <name evidence="2" type="ORF">PIB30_065895</name>
</gene>
<feature type="compositionally biased region" description="Polar residues" evidence="1">
    <location>
        <begin position="11"/>
        <end position="23"/>
    </location>
</feature>
<comment type="caution">
    <text evidence="2">The sequence shown here is derived from an EMBL/GenBank/DDBJ whole genome shotgun (WGS) entry which is preliminary data.</text>
</comment>
<reference evidence="2 3" key="1">
    <citation type="journal article" date="2023" name="Plants (Basel)">
        <title>Bridging the Gap: Combining Genomics and Transcriptomics Approaches to Understand Stylosanthes scabra, an Orphan Legume from the Brazilian Caatinga.</title>
        <authorList>
            <person name="Ferreira-Neto J.R.C."/>
            <person name="da Silva M.D."/>
            <person name="Binneck E."/>
            <person name="de Melo N.F."/>
            <person name="da Silva R.H."/>
            <person name="de Melo A.L.T.M."/>
            <person name="Pandolfi V."/>
            <person name="Bustamante F.O."/>
            <person name="Brasileiro-Vidal A.C."/>
            <person name="Benko-Iseppon A.M."/>
        </authorList>
    </citation>
    <scope>NUCLEOTIDE SEQUENCE [LARGE SCALE GENOMIC DNA]</scope>
    <source>
        <tissue evidence="2">Leaves</tissue>
    </source>
</reference>
<accession>A0ABU6YLJ8</accession>
<keyword evidence="3" id="KW-1185">Reference proteome</keyword>
<evidence type="ECO:0000313" key="3">
    <source>
        <dbReference type="Proteomes" id="UP001341840"/>
    </source>
</evidence>
<name>A0ABU6YLJ8_9FABA</name>
<feature type="region of interest" description="Disordered" evidence="1">
    <location>
        <begin position="1"/>
        <end position="37"/>
    </location>
</feature>